<dbReference type="GO" id="GO:0030488">
    <property type="term" value="P:tRNA methylation"/>
    <property type="evidence" value="ECO:0007669"/>
    <property type="project" value="InterPro"/>
</dbReference>
<comment type="subcellular location">
    <subcellularLocation>
        <location evidence="1">Nucleus</location>
    </subcellularLocation>
</comment>
<protein>
    <recommendedName>
        <fullName evidence="3">tRNA (adenine(58)-N(1))-methyltransferase non-catalytic subunit TRM6</fullName>
    </recommendedName>
    <alternativeName>
        <fullName evidence="6">tRNA(m1A58)-methyltransferase subunit TRM6</fullName>
    </alternativeName>
</protein>
<evidence type="ECO:0000313" key="8">
    <source>
        <dbReference type="EMBL" id="ETV96939.1"/>
    </source>
</evidence>
<dbReference type="InterPro" id="IPR017423">
    <property type="entry name" value="TRM6"/>
</dbReference>
<name>A0A024TSI4_9STRA</name>
<dbReference type="EMBL" id="KI913974">
    <property type="protein sequence ID" value="ETV96939.1"/>
    <property type="molecule type" value="Genomic_DNA"/>
</dbReference>
<organism evidence="8">
    <name type="scientific">Aphanomyces invadans</name>
    <dbReference type="NCBI Taxonomy" id="157072"/>
    <lineage>
        <taxon>Eukaryota</taxon>
        <taxon>Sar</taxon>
        <taxon>Stramenopiles</taxon>
        <taxon>Oomycota</taxon>
        <taxon>Saprolegniomycetes</taxon>
        <taxon>Saprolegniales</taxon>
        <taxon>Verrucalvaceae</taxon>
        <taxon>Aphanomyces</taxon>
    </lineage>
</organism>
<dbReference type="STRING" id="157072.A0A024TSI4"/>
<dbReference type="Pfam" id="PF04189">
    <property type="entry name" value="Gcd10p"/>
    <property type="match status" value="1"/>
</dbReference>
<dbReference type="eggNOG" id="KOG1416">
    <property type="taxonomic scope" value="Eukaryota"/>
</dbReference>
<gene>
    <name evidence="8" type="ORF">H310_09801</name>
</gene>
<dbReference type="GeneID" id="20086851"/>
<sequence>MSGVDIEANASSSDVIREGDTVVCYTSDDRVFFQEILPRMTIRIGKVQIPVKCVVGFPFGSIFEEKEKTLVPVEGGLFPDPVAPEVGEFEVPTNDNRSYTDTNDSQKLSNVEIAELRAQGVNGSALIAKLVENSDTWDTKTDFSKQKYLKKKQQKYMPRIQMVRCTAMALCDVYHVRQPSKILNLRFDIIGQILSYGNIYAGAQVMVVETCMGLITGAIAERMLGHGTLLAGYEGQQPSVDTIRRFNFDQAVNDSIVYFPFHYIGQLDNDEAALVAKEAALNEEEQPSEDVLEARKAEVAARIAMYTEAEQKKYLAKKEQRKLKQRQAKPKKTPSDIRALLRAPSDSLVIVTHYDPLVVLLQLLPRLGLSRPFVVYCEYLEPLATAFDALQRMESIINLQLNDTWTREYQILPGRTHPEMTMSAGSGYLLSGIKVEATPPPPHLADLKVLPRRTNGPKKPRTRD</sequence>
<evidence type="ECO:0000256" key="2">
    <source>
        <dbReference type="ARBA" id="ARBA00008320"/>
    </source>
</evidence>
<dbReference type="GO" id="GO:0005634">
    <property type="term" value="C:nucleus"/>
    <property type="evidence" value="ECO:0007669"/>
    <property type="project" value="UniProtKB-SubCell"/>
</dbReference>
<dbReference type="PANTHER" id="PTHR12945">
    <property type="entry name" value="TRANSLATION INITIATION FACTOR EIF3-RELATED"/>
    <property type="match status" value="1"/>
</dbReference>
<evidence type="ECO:0000256" key="3">
    <source>
        <dbReference type="ARBA" id="ARBA00021704"/>
    </source>
</evidence>
<accession>A0A024TSI4</accession>
<evidence type="ECO:0000256" key="5">
    <source>
        <dbReference type="ARBA" id="ARBA00023242"/>
    </source>
</evidence>
<comment type="similarity">
    <text evidence="2">Belongs to the TRM6/GCD10 family.</text>
</comment>
<feature type="compositionally biased region" description="Basic residues" evidence="7">
    <location>
        <begin position="455"/>
        <end position="464"/>
    </location>
</feature>
<dbReference type="OrthoDB" id="10254665at2759"/>
<dbReference type="RefSeq" id="XP_008874185.1">
    <property type="nucleotide sequence ID" value="XM_008875963.1"/>
</dbReference>
<evidence type="ECO:0000256" key="4">
    <source>
        <dbReference type="ARBA" id="ARBA00022694"/>
    </source>
</evidence>
<evidence type="ECO:0000256" key="6">
    <source>
        <dbReference type="ARBA" id="ARBA00032319"/>
    </source>
</evidence>
<dbReference type="GO" id="GO:0031515">
    <property type="term" value="C:tRNA (m1A) methyltransferase complex"/>
    <property type="evidence" value="ECO:0007669"/>
    <property type="project" value="InterPro"/>
</dbReference>
<evidence type="ECO:0000256" key="1">
    <source>
        <dbReference type="ARBA" id="ARBA00004123"/>
    </source>
</evidence>
<dbReference type="PANTHER" id="PTHR12945:SF0">
    <property type="entry name" value="TRNA (ADENINE(58)-N(1))-METHYLTRANSFERASE NON-CATALYTIC SUBUNIT TRM6"/>
    <property type="match status" value="1"/>
</dbReference>
<evidence type="ECO:0000256" key="7">
    <source>
        <dbReference type="SAM" id="MobiDB-lite"/>
    </source>
</evidence>
<proteinExistence type="inferred from homology"/>
<feature type="region of interest" description="Disordered" evidence="7">
    <location>
        <begin position="441"/>
        <end position="464"/>
    </location>
</feature>
<dbReference type="VEuPathDB" id="FungiDB:H310_09801"/>
<keyword evidence="5" id="KW-0539">Nucleus</keyword>
<dbReference type="AlphaFoldDB" id="A0A024TSI4"/>
<reference evidence="8" key="1">
    <citation type="submission" date="2013-12" db="EMBL/GenBank/DDBJ databases">
        <title>The Genome Sequence of Aphanomyces invadans NJM9701.</title>
        <authorList>
            <consortium name="The Broad Institute Genomics Platform"/>
            <person name="Russ C."/>
            <person name="Tyler B."/>
            <person name="van West P."/>
            <person name="Dieguez-Uribeondo J."/>
            <person name="Young S.K."/>
            <person name="Zeng Q."/>
            <person name="Gargeya S."/>
            <person name="Fitzgerald M."/>
            <person name="Abouelleil A."/>
            <person name="Alvarado L."/>
            <person name="Chapman S.B."/>
            <person name="Gainer-Dewar J."/>
            <person name="Goldberg J."/>
            <person name="Griggs A."/>
            <person name="Gujja S."/>
            <person name="Hansen M."/>
            <person name="Howarth C."/>
            <person name="Imamovic A."/>
            <person name="Ireland A."/>
            <person name="Larimer J."/>
            <person name="McCowan C."/>
            <person name="Murphy C."/>
            <person name="Pearson M."/>
            <person name="Poon T.W."/>
            <person name="Priest M."/>
            <person name="Roberts A."/>
            <person name="Saif S."/>
            <person name="Shea T."/>
            <person name="Sykes S."/>
            <person name="Wortman J."/>
            <person name="Nusbaum C."/>
            <person name="Birren B."/>
        </authorList>
    </citation>
    <scope>NUCLEOTIDE SEQUENCE [LARGE SCALE GENOMIC DNA]</scope>
    <source>
        <strain evidence="8">NJM9701</strain>
    </source>
</reference>
<keyword evidence="4" id="KW-0819">tRNA processing</keyword>